<sequence length="291" mass="32499">MEYKKRIYEIFVIFFMLGLTALSAIKSSGYKADVSGAATPETSAFGTGEEKQLHLIQATTFEDDYKGMAELGLAYTPYLEEADLQKAFQNVLCSCVRFQVKGHYGSGSIYKMTENEIILVTNRHVLQYWDEDSYVTFFNGRVSEGTALGVSEKADVGFVSIPVGKFTYEELLFFRGVRMERENAGENKENDRIAVPKSNTEFFMADMASEWNEPVMKQGKVIEPVIYLEDFQAEMLYGNGDAIPGMSGCGVFDGHGYYLGMLSGGTLQSEVAAVPAQTIYVQYEEIVKNKH</sequence>
<evidence type="ECO:0008006" key="4">
    <source>
        <dbReference type="Google" id="ProtNLM"/>
    </source>
</evidence>
<organism evidence="2 3">
    <name type="scientific">Parablautia intestinalis</name>
    <dbReference type="NCBI Taxonomy" id="2320100"/>
    <lineage>
        <taxon>Bacteria</taxon>
        <taxon>Bacillati</taxon>
        <taxon>Bacillota</taxon>
        <taxon>Clostridia</taxon>
        <taxon>Lachnospirales</taxon>
        <taxon>Lachnospiraceae</taxon>
        <taxon>Parablautia</taxon>
    </lineage>
</organism>
<dbReference type="InterPro" id="IPR043504">
    <property type="entry name" value="Peptidase_S1_PA_chymotrypsin"/>
</dbReference>
<keyword evidence="1" id="KW-0812">Transmembrane</keyword>
<reference evidence="2 3" key="1">
    <citation type="submission" date="2018-09" db="EMBL/GenBank/DDBJ databases">
        <title>Murine metabolic-syndrome-specific gut microbial biobank.</title>
        <authorList>
            <person name="Liu C."/>
        </authorList>
    </citation>
    <scope>NUCLEOTIDE SEQUENCE [LARGE SCALE GENOMIC DNA]</scope>
    <source>
        <strain evidence="2 3">0.1xD8-82</strain>
    </source>
</reference>
<keyword evidence="1" id="KW-0472">Membrane</keyword>
<evidence type="ECO:0000313" key="3">
    <source>
        <dbReference type="Proteomes" id="UP000280696"/>
    </source>
</evidence>
<protein>
    <recommendedName>
        <fullName evidence="4">Serine protease</fullName>
    </recommendedName>
</protein>
<proteinExistence type="predicted"/>
<dbReference type="OrthoDB" id="2065653at2"/>
<dbReference type="Proteomes" id="UP000280696">
    <property type="component" value="Unassembled WGS sequence"/>
</dbReference>
<gene>
    <name evidence="2" type="ORF">D7V94_11660</name>
</gene>
<keyword evidence="1" id="KW-1133">Transmembrane helix</keyword>
<evidence type="ECO:0000256" key="1">
    <source>
        <dbReference type="SAM" id="Phobius"/>
    </source>
</evidence>
<dbReference type="SUPFAM" id="SSF50494">
    <property type="entry name" value="Trypsin-like serine proteases"/>
    <property type="match status" value="1"/>
</dbReference>
<dbReference type="Gene3D" id="2.40.10.10">
    <property type="entry name" value="Trypsin-like serine proteases"/>
    <property type="match status" value="1"/>
</dbReference>
<dbReference type="RefSeq" id="WP_120469919.1">
    <property type="nucleotide sequence ID" value="NZ_RAYQ01000011.1"/>
</dbReference>
<dbReference type="AlphaFoldDB" id="A0A3A9AUB7"/>
<dbReference type="InterPro" id="IPR009003">
    <property type="entry name" value="Peptidase_S1_PA"/>
</dbReference>
<name>A0A3A9AUB7_9FIRM</name>
<keyword evidence="3" id="KW-1185">Reference proteome</keyword>
<comment type="caution">
    <text evidence="2">The sequence shown here is derived from an EMBL/GenBank/DDBJ whole genome shotgun (WGS) entry which is preliminary data.</text>
</comment>
<accession>A0A3A9AUB7</accession>
<evidence type="ECO:0000313" key="2">
    <source>
        <dbReference type="EMBL" id="RKI91143.1"/>
    </source>
</evidence>
<dbReference type="EMBL" id="RAYQ01000011">
    <property type="protein sequence ID" value="RKI91143.1"/>
    <property type="molecule type" value="Genomic_DNA"/>
</dbReference>
<feature type="transmembrane region" description="Helical" evidence="1">
    <location>
        <begin position="7"/>
        <end position="25"/>
    </location>
</feature>